<keyword evidence="4 10" id="KW-0732">Signal</keyword>
<evidence type="ECO:0000256" key="1">
    <source>
        <dbReference type="ARBA" id="ARBA00004251"/>
    </source>
</evidence>
<evidence type="ECO:0000256" key="3">
    <source>
        <dbReference type="ARBA" id="ARBA00022692"/>
    </source>
</evidence>
<keyword evidence="8" id="KW-0325">Glycoprotein</keyword>
<dbReference type="EMBL" id="JAODUP010000018">
    <property type="protein sequence ID" value="KAK2168288.1"/>
    <property type="molecule type" value="Genomic_DNA"/>
</dbReference>
<keyword evidence="2" id="KW-1003">Cell membrane</keyword>
<evidence type="ECO:0000259" key="11">
    <source>
        <dbReference type="Pfam" id="PF08357"/>
    </source>
</evidence>
<keyword evidence="6 9" id="KW-0472">Membrane</keyword>
<evidence type="ECO:0000256" key="4">
    <source>
        <dbReference type="ARBA" id="ARBA00022729"/>
    </source>
</evidence>
<dbReference type="Pfam" id="PF08357">
    <property type="entry name" value="SEFIR"/>
    <property type="match status" value="1"/>
</dbReference>
<evidence type="ECO:0000256" key="6">
    <source>
        <dbReference type="ARBA" id="ARBA00023136"/>
    </source>
</evidence>
<dbReference type="Gene3D" id="2.60.40.2160">
    <property type="entry name" value="Interleukin-17 receptor A/B, fibronectin-III-like domain 1"/>
    <property type="match status" value="1"/>
</dbReference>
<keyword evidence="13" id="KW-1185">Reference proteome</keyword>
<feature type="domain" description="SEFIR" evidence="11">
    <location>
        <begin position="318"/>
        <end position="466"/>
    </location>
</feature>
<reference evidence="12" key="1">
    <citation type="journal article" date="2023" name="Mol. Biol. Evol.">
        <title>Third-Generation Sequencing Reveals the Adaptive Role of the Epigenome in Three Deep-Sea Polychaetes.</title>
        <authorList>
            <person name="Perez M."/>
            <person name="Aroh O."/>
            <person name="Sun Y."/>
            <person name="Lan Y."/>
            <person name="Juniper S.K."/>
            <person name="Young C.R."/>
            <person name="Angers B."/>
            <person name="Qian P.Y."/>
        </authorList>
    </citation>
    <scope>NUCLEOTIDE SEQUENCE</scope>
    <source>
        <strain evidence="12">P08H-3</strain>
    </source>
</reference>
<gene>
    <name evidence="12" type="ORF">LSH36_18g03011</name>
</gene>
<dbReference type="Gene3D" id="3.40.50.11530">
    <property type="match status" value="1"/>
</dbReference>
<dbReference type="InterPro" id="IPR039465">
    <property type="entry name" value="IL-17_rcpt-like"/>
</dbReference>
<dbReference type="PANTHER" id="PTHR15583">
    <property type="entry name" value="INTERLEUKIN-17 RECEPTOR"/>
    <property type="match status" value="1"/>
</dbReference>
<sequence length="591" mass="66511">MASYKGFSLLRWIVLLTDVFYCHGTFFCQLLITDCSQFQTSCTVHRDDNCSGSHLYDGSATSYPGPVTSFHAITRPVDVNPTRSSLQVTWKLPHNDTHKYLSGFEVKIWSVLNPDRGCFIYNLAGSLWSEPTSKYQYVHTCASLTEGQYDVEVVSLPRSNFSDVKESAIVRVIGRNRDCNRSLASCWTTDIVVYNRPCDKRLHVQFQLAPDETRISHYLVSLIYENSLFPDASLNVRPQGTICDMNACLISATEPFNIVDPTEKECTFNYSSPSVQPTALSKVALGGIISGSVLLTGVIICMVVLIARETAEKEKVMSIYVMYSYDNPYHKQVVNLFVDFLRSVSSCNVIYDKRHLDGVSDTSPWVKGAMEICDAILLVTSEGCYRRSVSIRNDETYPSARHDRGSFDLFSPAYRILENDSNSAVSSLINKLILVHFPYTLPQYRVLDTGLLRCSVNHQLMKDVEEVDRLINGSGSKRLNPIQLLYHKLKLTSAIKRTTNYIQSNPNWFTDIYGQPVPTYDVLSTDMIRAETTRIDDDVARANRPTDTSPGDTNLTILNPGTLDDSTTINSSILDELVDDINLSRKLIRRT</sequence>
<comment type="caution">
    <text evidence="12">The sequence shown here is derived from an EMBL/GenBank/DDBJ whole genome shotgun (WGS) entry which is preliminary data.</text>
</comment>
<feature type="signal peptide" evidence="10">
    <location>
        <begin position="1"/>
        <end position="24"/>
    </location>
</feature>
<dbReference type="PANTHER" id="PTHR15583:SF7">
    <property type="entry name" value="INTERLEUKIN CYTOKINE RECEPTOR-RELATED PROTEIN 2"/>
    <property type="match status" value="1"/>
</dbReference>
<proteinExistence type="predicted"/>
<keyword evidence="5 9" id="KW-1133">Transmembrane helix</keyword>
<feature type="chain" id="PRO_5042207965" description="SEFIR domain-containing protein" evidence="10">
    <location>
        <begin position="25"/>
        <end position="591"/>
    </location>
</feature>
<name>A0AAD9KAV8_9ANNE</name>
<keyword evidence="7" id="KW-0675">Receptor</keyword>
<dbReference type="GO" id="GO:0030368">
    <property type="term" value="F:interleukin-17 receptor activity"/>
    <property type="evidence" value="ECO:0007669"/>
    <property type="project" value="InterPro"/>
</dbReference>
<dbReference type="Pfam" id="PF25519">
    <property type="entry name" value="ILCR1_N"/>
    <property type="match status" value="1"/>
</dbReference>
<organism evidence="12 13">
    <name type="scientific">Paralvinella palmiformis</name>
    <dbReference type="NCBI Taxonomy" id="53620"/>
    <lineage>
        <taxon>Eukaryota</taxon>
        <taxon>Metazoa</taxon>
        <taxon>Spiralia</taxon>
        <taxon>Lophotrochozoa</taxon>
        <taxon>Annelida</taxon>
        <taxon>Polychaeta</taxon>
        <taxon>Sedentaria</taxon>
        <taxon>Canalipalpata</taxon>
        <taxon>Terebellida</taxon>
        <taxon>Terebelliformia</taxon>
        <taxon>Alvinellidae</taxon>
        <taxon>Paralvinella</taxon>
    </lineage>
</organism>
<keyword evidence="3 9" id="KW-0812">Transmembrane</keyword>
<dbReference type="GO" id="GO:0005886">
    <property type="term" value="C:plasma membrane"/>
    <property type="evidence" value="ECO:0007669"/>
    <property type="project" value="UniProtKB-SubCell"/>
</dbReference>
<evidence type="ECO:0000256" key="5">
    <source>
        <dbReference type="ARBA" id="ARBA00022989"/>
    </source>
</evidence>
<evidence type="ECO:0000313" key="12">
    <source>
        <dbReference type="EMBL" id="KAK2168288.1"/>
    </source>
</evidence>
<evidence type="ECO:0000256" key="7">
    <source>
        <dbReference type="ARBA" id="ARBA00023170"/>
    </source>
</evidence>
<evidence type="ECO:0000256" key="8">
    <source>
        <dbReference type="ARBA" id="ARBA00023180"/>
    </source>
</evidence>
<dbReference type="AlphaFoldDB" id="A0AAD9KAV8"/>
<dbReference type="Proteomes" id="UP001208570">
    <property type="component" value="Unassembled WGS sequence"/>
</dbReference>
<feature type="transmembrane region" description="Helical" evidence="9">
    <location>
        <begin position="283"/>
        <end position="307"/>
    </location>
</feature>
<evidence type="ECO:0000256" key="2">
    <source>
        <dbReference type="ARBA" id="ARBA00022475"/>
    </source>
</evidence>
<dbReference type="InterPro" id="IPR038683">
    <property type="entry name" value="IL17RA/B_FnIII-like_1_sf"/>
</dbReference>
<evidence type="ECO:0000256" key="10">
    <source>
        <dbReference type="SAM" id="SignalP"/>
    </source>
</evidence>
<comment type="subcellular location">
    <subcellularLocation>
        <location evidence="1">Cell membrane</location>
        <topology evidence="1">Single-pass type I membrane protein</topology>
    </subcellularLocation>
</comment>
<accession>A0AAD9KAV8</accession>
<evidence type="ECO:0000313" key="13">
    <source>
        <dbReference type="Proteomes" id="UP001208570"/>
    </source>
</evidence>
<evidence type="ECO:0000256" key="9">
    <source>
        <dbReference type="SAM" id="Phobius"/>
    </source>
</evidence>
<dbReference type="InterPro" id="IPR013568">
    <property type="entry name" value="SEFIR_dom"/>
</dbReference>
<protein>
    <recommendedName>
        <fullName evidence="11">SEFIR domain-containing protein</fullName>
    </recommendedName>
</protein>